<dbReference type="EMBL" id="BSXT01001682">
    <property type="protein sequence ID" value="GMF44479.1"/>
    <property type="molecule type" value="Genomic_DNA"/>
</dbReference>
<evidence type="ECO:0000256" key="1">
    <source>
        <dbReference type="SAM" id="MobiDB-lite"/>
    </source>
</evidence>
<keyword evidence="4" id="KW-1185">Reference proteome</keyword>
<proteinExistence type="predicted"/>
<dbReference type="Proteomes" id="UP001165121">
    <property type="component" value="Unassembled WGS sequence"/>
</dbReference>
<dbReference type="PROSITE" id="PS50994">
    <property type="entry name" value="INTEGRASE"/>
    <property type="match status" value="1"/>
</dbReference>
<name>A0A9W6XRV6_9STRA</name>
<dbReference type="PANTHER" id="PTHR35046:SF18">
    <property type="entry name" value="RNA-DIRECTED DNA POLYMERASE"/>
    <property type="match status" value="1"/>
</dbReference>
<dbReference type="AlphaFoldDB" id="A0A9W6XRV6"/>
<reference evidence="3" key="1">
    <citation type="submission" date="2023-04" db="EMBL/GenBank/DDBJ databases">
        <title>Phytophthora fragariaefolia NBRC 109709.</title>
        <authorList>
            <person name="Ichikawa N."/>
            <person name="Sato H."/>
            <person name="Tonouchi N."/>
        </authorList>
    </citation>
    <scope>NUCLEOTIDE SEQUENCE</scope>
    <source>
        <strain evidence="3">NBRC 109709</strain>
    </source>
</reference>
<evidence type="ECO:0000313" key="4">
    <source>
        <dbReference type="Proteomes" id="UP001165121"/>
    </source>
</evidence>
<accession>A0A9W6XRV6</accession>
<gene>
    <name evidence="3" type="ORF">Pfra01_001550600</name>
</gene>
<dbReference type="InterPro" id="IPR036397">
    <property type="entry name" value="RNaseH_sf"/>
</dbReference>
<dbReference type="GO" id="GO:0015074">
    <property type="term" value="P:DNA integration"/>
    <property type="evidence" value="ECO:0007669"/>
    <property type="project" value="InterPro"/>
</dbReference>
<evidence type="ECO:0000259" key="2">
    <source>
        <dbReference type="PROSITE" id="PS50994"/>
    </source>
</evidence>
<dbReference type="Gene3D" id="3.30.420.10">
    <property type="entry name" value="Ribonuclease H-like superfamily/Ribonuclease H"/>
    <property type="match status" value="1"/>
</dbReference>
<evidence type="ECO:0000313" key="3">
    <source>
        <dbReference type="EMBL" id="GMF44479.1"/>
    </source>
</evidence>
<sequence>MVRTVKKYIADCEDCRRNKPRLAKAPGLMEPLQIPDERWRSISMDFITDLPDTKRGHNSIWVVVDRLTKQVHYIATTKMVSAEEVATRFIDNIWRLHGMPQDIVSDRDAKFVSGFWNQVFQSVGTKLKMTVAYRAQGDGQTERINRKLEEYLRCFVSPCQDDWDVHLANAEFATNAAVNSSVKMPPFEADIGYVPHNPLAADAESSRRGLRSSQRQGVKFTEHQAAILRQCQEALEEDQARMTDIYDRDRQEQVLNLEAKCISVPRTSTQPTQVFRTHANPDPSGLNRIP</sequence>
<protein>
    <submittedName>
        <fullName evidence="3">Unnamed protein product</fullName>
    </submittedName>
</protein>
<feature type="region of interest" description="Disordered" evidence="1">
    <location>
        <begin position="268"/>
        <end position="290"/>
    </location>
</feature>
<organism evidence="3 4">
    <name type="scientific">Phytophthora fragariaefolia</name>
    <dbReference type="NCBI Taxonomy" id="1490495"/>
    <lineage>
        <taxon>Eukaryota</taxon>
        <taxon>Sar</taxon>
        <taxon>Stramenopiles</taxon>
        <taxon>Oomycota</taxon>
        <taxon>Peronosporomycetes</taxon>
        <taxon>Peronosporales</taxon>
        <taxon>Peronosporaceae</taxon>
        <taxon>Phytophthora</taxon>
    </lineage>
</organism>
<dbReference type="GO" id="GO:0003676">
    <property type="term" value="F:nucleic acid binding"/>
    <property type="evidence" value="ECO:0007669"/>
    <property type="project" value="InterPro"/>
</dbReference>
<dbReference type="InterPro" id="IPR001584">
    <property type="entry name" value="Integrase_cat-core"/>
</dbReference>
<dbReference type="OrthoDB" id="109163at2759"/>
<feature type="domain" description="Integrase catalytic" evidence="2">
    <location>
        <begin position="31"/>
        <end position="203"/>
    </location>
</feature>
<dbReference type="InterPro" id="IPR012337">
    <property type="entry name" value="RNaseH-like_sf"/>
</dbReference>
<dbReference type="SUPFAM" id="SSF53098">
    <property type="entry name" value="Ribonuclease H-like"/>
    <property type="match status" value="1"/>
</dbReference>
<comment type="caution">
    <text evidence="3">The sequence shown here is derived from an EMBL/GenBank/DDBJ whole genome shotgun (WGS) entry which is preliminary data.</text>
</comment>
<dbReference type="PANTHER" id="PTHR35046">
    <property type="entry name" value="ZINC KNUCKLE (CCHC-TYPE) FAMILY PROTEIN"/>
    <property type="match status" value="1"/>
</dbReference>